<keyword evidence="1" id="KW-0472">Membrane</keyword>
<evidence type="ECO:0000256" key="1">
    <source>
        <dbReference type="SAM" id="Phobius"/>
    </source>
</evidence>
<dbReference type="OrthoDB" id="412711at2759"/>
<protein>
    <submittedName>
        <fullName evidence="3">Hyalin protein</fullName>
    </submittedName>
</protein>
<feature type="signal peptide" evidence="2">
    <location>
        <begin position="1"/>
        <end position="16"/>
    </location>
</feature>
<reference evidence="3" key="1">
    <citation type="submission" date="2021-02" db="EMBL/GenBank/DDBJ databases">
        <authorList>
            <person name="Dougan E. K."/>
            <person name="Rhodes N."/>
            <person name="Thang M."/>
            <person name="Chan C."/>
        </authorList>
    </citation>
    <scope>NUCLEOTIDE SEQUENCE</scope>
</reference>
<keyword evidence="4" id="KW-1185">Reference proteome</keyword>
<keyword evidence="1" id="KW-0812">Transmembrane</keyword>
<feature type="chain" id="PRO_5032571388" evidence="2">
    <location>
        <begin position="17"/>
        <end position="267"/>
    </location>
</feature>
<organism evidence="3 4">
    <name type="scientific">Symbiodinium natans</name>
    <dbReference type="NCBI Taxonomy" id="878477"/>
    <lineage>
        <taxon>Eukaryota</taxon>
        <taxon>Sar</taxon>
        <taxon>Alveolata</taxon>
        <taxon>Dinophyceae</taxon>
        <taxon>Suessiales</taxon>
        <taxon>Symbiodiniaceae</taxon>
        <taxon>Symbiodinium</taxon>
    </lineage>
</organism>
<feature type="transmembrane region" description="Helical" evidence="1">
    <location>
        <begin position="225"/>
        <end position="247"/>
    </location>
</feature>
<evidence type="ECO:0000313" key="4">
    <source>
        <dbReference type="Proteomes" id="UP000604046"/>
    </source>
</evidence>
<comment type="caution">
    <text evidence="3">The sequence shown here is derived from an EMBL/GenBank/DDBJ whole genome shotgun (WGS) entry which is preliminary data.</text>
</comment>
<dbReference type="EMBL" id="CAJNDS010002109">
    <property type="protein sequence ID" value="CAE7332001.1"/>
    <property type="molecule type" value="Genomic_DNA"/>
</dbReference>
<keyword evidence="1" id="KW-1133">Transmembrane helix</keyword>
<name>A0A812NY62_9DINO</name>
<evidence type="ECO:0000256" key="2">
    <source>
        <dbReference type="SAM" id="SignalP"/>
    </source>
</evidence>
<gene>
    <name evidence="3" type="primary">Hyalin</name>
    <name evidence="3" type="ORF">SNAT2548_LOCUS17366</name>
</gene>
<sequence length="267" mass="27827">MYRALLLCVLAWGAQAYPHYVPSCGTCGTAEAAAAEAAKAHRSLTEQAAAAARVAAGDAKTLGLSEDYQAQYGGKAAFKVFQEAGKSLEASSIGAGQQAANIAKAAGLSPEQQLKNAAITVAIANGALDHSDQKRADMAYATARSIAPSIDFASPAEQDEALKNMDGPIQFITGVLPTGHWNPGRPGGGPFSPVFKDEAAPVGQTSASWASLGHTEGHHLAGWEWFLMVFGLVVFLGGLSVLLYNYAFGPKSYGYSSEDDAMDEDPE</sequence>
<proteinExistence type="predicted"/>
<dbReference type="AlphaFoldDB" id="A0A812NY62"/>
<dbReference type="Proteomes" id="UP000604046">
    <property type="component" value="Unassembled WGS sequence"/>
</dbReference>
<evidence type="ECO:0000313" key="3">
    <source>
        <dbReference type="EMBL" id="CAE7332001.1"/>
    </source>
</evidence>
<accession>A0A812NY62</accession>
<keyword evidence="2" id="KW-0732">Signal</keyword>